<sequence length="204" mass="23211">MISQLRRVLPVSSFSSLDEKLYGNLKKCESFQSNVVFLGFVVSSEGIKVDESKIEAIKEWPVPRSFHDVRSFHGLASFYRRFIRDFYSIGAPLTECLKGEKFQWSSAAQSSFERLKESLSETPVLALPDFTRMFEVECDASGVGIGGVLMQEGRPIAYFSEKLNGARLNYQHTTRSSQLSFEYWRRGATTYCLESSCYTPTMKL</sequence>
<gene>
    <name evidence="1" type="ORF">MLD38_034013</name>
</gene>
<keyword evidence="2" id="KW-1185">Reference proteome</keyword>
<dbReference type="EMBL" id="CM042889">
    <property type="protein sequence ID" value="KAI4320544.1"/>
    <property type="molecule type" value="Genomic_DNA"/>
</dbReference>
<evidence type="ECO:0000313" key="1">
    <source>
        <dbReference type="EMBL" id="KAI4320544.1"/>
    </source>
</evidence>
<dbReference type="Proteomes" id="UP001057402">
    <property type="component" value="Chromosome 10"/>
</dbReference>
<accession>A0ACB9MB72</accession>
<reference evidence="2" key="1">
    <citation type="journal article" date="2023" name="Front. Plant Sci.">
        <title>Chromosomal-level genome assembly of Melastoma candidum provides insights into trichome evolution.</title>
        <authorList>
            <person name="Zhong Y."/>
            <person name="Wu W."/>
            <person name="Sun C."/>
            <person name="Zou P."/>
            <person name="Liu Y."/>
            <person name="Dai S."/>
            <person name="Zhou R."/>
        </authorList>
    </citation>
    <scope>NUCLEOTIDE SEQUENCE [LARGE SCALE GENOMIC DNA]</scope>
</reference>
<organism evidence="1 2">
    <name type="scientific">Melastoma candidum</name>
    <dbReference type="NCBI Taxonomy" id="119954"/>
    <lineage>
        <taxon>Eukaryota</taxon>
        <taxon>Viridiplantae</taxon>
        <taxon>Streptophyta</taxon>
        <taxon>Embryophyta</taxon>
        <taxon>Tracheophyta</taxon>
        <taxon>Spermatophyta</taxon>
        <taxon>Magnoliopsida</taxon>
        <taxon>eudicotyledons</taxon>
        <taxon>Gunneridae</taxon>
        <taxon>Pentapetalae</taxon>
        <taxon>rosids</taxon>
        <taxon>malvids</taxon>
        <taxon>Myrtales</taxon>
        <taxon>Melastomataceae</taxon>
        <taxon>Melastomatoideae</taxon>
        <taxon>Melastomateae</taxon>
        <taxon>Melastoma</taxon>
    </lineage>
</organism>
<protein>
    <submittedName>
        <fullName evidence="1">Uncharacterized protein</fullName>
    </submittedName>
</protein>
<evidence type="ECO:0000313" key="2">
    <source>
        <dbReference type="Proteomes" id="UP001057402"/>
    </source>
</evidence>
<name>A0ACB9MB72_9MYRT</name>
<proteinExistence type="predicted"/>
<comment type="caution">
    <text evidence="1">The sequence shown here is derived from an EMBL/GenBank/DDBJ whole genome shotgun (WGS) entry which is preliminary data.</text>
</comment>